<keyword evidence="5" id="KW-0547">Nucleotide-binding</keyword>
<dbReference type="AlphaFoldDB" id="A0A938YL51"/>
<dbReference type="InterPro" id="IPR036890">
    <property type="entry name" value="HATPase_C_sf"/>
</dbReference>
<dbReference type="Proteomes" id="UP000663801">
    <property type="component" value="Unassembled WGS sequence"/>
</dbReference>
<keyword evidence="6" id="KW-1185">Reference proteome</keyword>
<organism evidence="5 6">
    <name type="scientific">Nakamurella flavida</name>
    <dbReference type="NCBI Taxonomy" id="363630"/>
    <lineage>
        <taxon>Bacteria</taxon>
        <taxon>Bacillati</taxon>
        <taxon>Actinomycetota</taxon>
        <taxon>Actinomycetes</taxon>
        <taxon>Nakamurellales</taxon>
        <taxon>Nakamurellaceae</taxon>
        <taxon>Nakamurella</taxon>
    </lineage>
</organism>
<evidence type="ECO:0000256" key="3">
    <source>
        <dbReference type="ARBA" id="ARBA00023012"/>
    </source>
</evidence>
<dbReference type="SUPFAM" id="SSF55874">
    <property type="entry name" value="ATPase domain of HSP90 chaperone/DNA topoisomerase II/histidine kinase"/>
    <property type="match status" value="1"/>
</dbReference>
<keyword evidence="3" id="KW-0902">Two-component regulatory system</keyword>
<protein>
    <submittedName>
        <fullName evidence="5">ATP-binding protein</fullName>
    </submittedName>
</protein>
<feature type="domain" description="Histidine kinase/HSP90-like ATPase" evidence="4">
    <location>
        <begin position="240"/>
        <end position="333"/>
    </location>
</feature>
<proteinExistence type="predicted"/>
<evidence type="ECO:0000259" key="4">
    <source>
        <dbReference type="SMART" id="SM00387"/>
    </source>
</evidence>
<dbReference type="RefSeq" id="WP_205256812.1">
    <property type="nucleotide sequence ID" value="NZ_BAAAPV010000004.1"/>
</dbReference>
<comment type="caution">
    <text evidence="5">The sequence shown here is derived from an EMBL/GenBank/DDBJ whole genome shotgun (WGS) entry which is preliminary data.</text>
</comment>
<dbReference type="InterPro" id="IPR003594">
    <property type="entry name" value="HATPase_dom"/>
</dbReference>
<dbReference type="Pfam" id="PF02518">
    <property type="entry name" value="HATPase_c"/>
    <property type="match status" value="1"/>
</dbReference>
<evidence type="ECO:0000313" key="6">
    <source>
        <dbReference type="Proteomes" id="UP000663801"/>
    </source>
</evidence>
<evidence type="ECO:0000256" key="2">
    <source>
        <dbReference type="ARBA" id="ARBA00022777"/>
    </source>
</evidence>
<dbReference type="GO" id="GO:0046983">
    <property type="term" value="F:protein dimerization activity"/>
    <property type="evidence" value="ECO:0007669"/>
    <property type="project" value="InterPro"/>
</dbReference>
<dbReference type="GO" id="GO:0016020">
    <property type="term" value="C:membrane"/>
    <property type="evidence" value="ECO:0007669"/>
    <property type="project" value="InterPro"/>
</dbReference>
<dbReference type="Gene3D" id="3.30.565.10">
    <property type="entry name" value="Histidine kinase-like ATPase, C-terminal domain"/>
    <property type="match status" value="1"/>
</dbReference>
<dbReference type="PANTHER" id="PTHR24421">
    <property type="entry name" value="NITRATE/NITRITE SENSOR PROTEIN NARX-RELATED"/>
    <property type="match status" value="1"/>
</dbReference>
<keyword evidence="2" id="KW-0418">Kinase</keyword>
<dbReference type="Pfam" id="PF07730">
    <property type="entry name" value="HisKA_3"/>
    <property type="match status" value="1"/>
</dbReference>
<accession>A0A938YL51</accession>
<sequence>MVLAEYFRLLALSGNPLIDDPRARPQLAAQLYSVVDAVLGAPTTVAAPPAGAPRPDVLSETIGRTRATAGLNPSDSLKAAGLIFQAALPTVAEHHPDGVAAAALALNRVIMQRMAVAAFGYGQRLLTQAHDSSQEERRRISRQLHDVAAPTVAVALQSLELHGIYAQDDPERAGGKLDAARAAMETVGTLVRELSAELRHHVDDGGLVAAVQAALDAVPSAVRTSLQTAGPVDALPAAFAEETFLVVREAVRNAVTHAAPTAVTVELTAADGLLTVTVTDDGAGFDVEAVRAGERHVGMDSMGERAQLLSATLDVHSEPGIGTRVVLRVPSGAQGR</sequence>
<evidence type="ECO:0000313" key="5">
    <source>
        <dbReference type="EMBL" id="MBM9476703.1"/>
    </source>
</evidence>
<dbReference type="InterPro" id="IPR011712">
    <property type="entry name" value="Sig_transdc_His_kin_sub3_dim/P"/>
</dbReference>
<dbReference type="EMBL" id="JAERWL010000008">
    <property type="protein sequence ID" value="MBM9476703.1"/>
    <property type="molecule type" value="Genomic_DNA"/>
</dbReference>
<gene>
    <name evidence="5" type="ORF">JL107_09630</name>
</gene>
<dbReference type="GO" id="GO:0005524">
    <property type="term" value="F:ATP binding"/>
    <property type="evidence" value="ECO:0007669"/>
    <property type="project" value="UniProtKB-KW"/>
</dbReference>
<dbReference type="SMART" id="SM00387">
    <property type="entry name" value="HATPase_c"/>
    <property type="match status" value="1"/>
</dbReference>
<name>A0A938YL51_9ACTN</name>
<keyword evidence="5" id="KW-0067">ATP-binding</keyword>
<dbReference type="CDD" id="cd16917">
    <property type="entry name" value="HATPase_UhpB-NarQ-NarX-like"/>
    <property type="match status" value="1"/>
</dbReference>
<keyword evidence="1" id="KW-0808">Transferase</keyword>
<dbReference type="Gene3D" id="1.20.5.1930">
    <property type="match status" value="1"/>
</dbReference>
<dbReference type="GO" id="GO:0000155">
    <property type="term" value="F:phosphorelay sensor kinase activity"/>
    <property type="evidence" value="ECO:0007669"/>
    <property type="project" value="InterPro"/>
</dbReference>
<dbReference type="InterPro" id="IPR050482">
    <property type="entry name" value="Sensor_HK_TwoCompSys"/>
</dbReference>
<evidence type="ECO:0000256" key="1">
    <source>
        <dbReference type="ARBA" id="ARBA00022679"/>
    </source>
</evidence>
<reference evidence="5" key="1">
    <citation type="submission" date="2021-01" db="EMBL/GenBank/DDBJ databases">
        <title>KCTC 19127 draft genome.</title>
        <authorList>
            <person name="An D."/>
        </authorList>
    </citation>
    <scope>NUCLEOTIDE SEQUENCE</scope>
    <source>
        <strain evidence="5">KCTC 19127</strain>
    </source>
</reference>